<evidence type="ECO:0000259" key="2">
    <source>
        <dbReference type="PROSITE" id="PS50234"/>
    </source>
</evidence>
<dbReference type="Gene3D" id="3.40.50.410">
    <property type="entry name" value="von Willebrand factor, type A domain"/>
    <property type="match status" value="1"/>
</dbReference>
<organism evidence="3 4">
    <name type="scientific">Fusobacterium nucleatum subsp. nucleatum</name>
    <dbReference type="NCBI Taxonomy" id="76856"/>
    <lineage>
        <taxon>Bacteria</taxon>
        <taxon>Fusobacteriati</taxon>
        <taxon>Fusobacteriota</taxon>
        <taxon>Fusobacteriia</taxon>
        <taxon>Fusobacteriales</taxon>
        <taxon>Fusobacteriaceae</taxon>
        <taxon>Fusobacterium</taxon>
    </lineage>
</organism>
<proteinExistence type="predicted"/>
<protein>
    <recommendedName>
        <fullName evidence="2">VWFA domain-containing protein</fullName>
    </recommendedName>
</protein>
<dbReference type="InterPro" id="IPR002035">
    <property type="entry name" value="VWF_A"/>
</dbReference>
<evidence type="ECO:0000256" key="1">
    <source>
        <dbReference type="SAM" id="MobiDB-lite"/>
    </source>
</evidence>
<reference evidence="3 4" key="1">
    <citation type="submission" date="2015-10" db="EMBL/GenBank/DDBJ databases">
        <authorList>
            <person name="Gilbert D.G."/>
        </authorList>
    </citation>
    <scope>NUCLEOTIDE SEQUENCE [LARGE SCALE GENOMIC DNA]</scope>
    <source>
        <strain evidence="3 4">ChDC F311</strain>
    </source>
</reference>
<dbReference type="OrthoDB" id="9783818at2"/>
<dbReference type="Pfam" id="PF00092">
    <property type="entry name" value="VWA"/>
    <property type="match status" value="1"/>
</dbReference>
<gene>
    <name evidence="3" type="ORF">RO03_02250</name>
</gene>
<dbReference type="PROSITE" id="PS51257">
    <property type="entry name" value="PROKAR_LIPOPROTEIN"/>
    <property type="match status" value="1"/>
</dbReference>
<dbReference type="AlphaFoldDB" id="A0A101K6F4"/>
<dbReference type="Proteomes" id="UP000054800">
    <property type="component" value="Unassembled WGS sequence"/>
</dbReference>
<dbReference type="PROSITE" id="PS50234">
    <property type="entry name" value="VWFA"/>
    <property type="match status" value="1"/>
</dbReference>
<name>A0A101K6F4_FUSNC</name>
<evidence type="ECO:0000313" key="3">
    <source>
        <dbReference type="EMBL" id="KUL98373.1"/>
    </source>
</evidence>
<feature type="compositionally biased region" description="Polar residues" evidence="1">
    <location>
        <begin position="493"/>
        <end position="508"/>
    </location>
</feature>
<dbReference type="SMART" id="SM00327">
    <property type="entry name" value="VWA"/>
    <property type="match status" value="1"/>
</dbReference>
<feature type="region of interest" description="Disordered" evidence="1">
    <location>
        <begin position="493"/>
        <end position="530"/>
    </location>
</feature>
<dbReference type="EMBL" id="LMVH01000001">
    <property type="protein sequence ID" value="KUL98373.1"/>
    <property type="molecule type" value="Genomic_DNA"/>
</dbReference>
<sequence>MKGELVINMKNTKKFTILLLILASLFLIACGKDEKKDDTENKTGDKVEANVSTNLSEEELQIAKGVNGDLPDPVYTYEAIVDEAGGLYQSPQPNEDNYVKKHDIWTEDVQKELKTIKPALDENASEEEIQHLFNQFLYIVGYDYTPFETIDRFSYVIFKNDMENPFTHEKIEENMNVNVEIVLDASGSMVKKIGDKTMMEIAKESIKKVLSEMPANAKVGIRVFGHKGDNTASKKDESCGSNELIYPIGDLNVEGIEKALEPIQPTGWTSIAKSIEYGVEDLKALDGEKTLNILYIITDGIETCGGDPVEIAKQLKGENTNIVLGIIGFNVDANQNRLLKQIADAAGGYYSSVNDANKLTGELYRINELAFSDYKWEVLNDNLITRVKGMHNEILIFNKAAYGSKGITEKVDLSTAILYGGISSSNDPKFAGLYKIYGKVDKRLKELSEERKNKIDAIFEEEYNKRKKESEEYIAYLESRKGEMVAYVPSTSRVSPRSAYYTGTSNKGGTREDAKKDAEKIKAEKEAAKQ</sequence>
<accession>A0A101K6F4</accession>
<feature type="domain" description="VWFA" evidence="2">
    <location>
        <begin position="178"/>
        <end position="369"/>
    </location>
</feature>
<dbReference type="InterPro" id="IPR036465">
    <property type="entry name" value="vWFA_dom_sf"/>
</dbReference>
<comment type="caution">
    <text evidence="3">The sequence shown here is derived from an EMBL/GenBank/DDBJ whole genome shotgun (WGS) entry which is preliminary data.</text>
</comment>
<feature type="compositionally biased region" description="Basic and acidic residues" evidence="1">
    <location>
        <begin position="509"/>
        <end position="530"/>
    </location>
</feature>
<dbReference type="SUPFAM" id="SSF53300">
    <property type="entry name" value="vWA-like"/>
    <property type="match status" value="1"/>
</dbReference>
<evidence type="ECO:0000313" key="4">
    <source>
        <dbReference type="Proteomes" id="UP000054800"/>
    </source>
</evidence>